<dbReference type="AlphaFoldDB" id="A0AAV1CH48"/>
<keyword evidence="10" id="KW-1185">Reference proteome</keyword>
<organism evidence="9 10">
    <name type="scientific">Oldenlandia corymbosa var. corymbosa</name>
    <dbReference type="NCBI Taxonomy" id="529605"/>
    <lineage>
        <taxon>Eukaryota</taxon>
        <taxon>Viridiplantae</taxon>
        <taxon>Streptophyta</taxon>
        <taxon>Embryophyta</taxon>
        <taxon>Tracheophyta</taxon>
        <taxon>Spermatophyta</taxon>
        <taxon>Magnoliopsida</taxon>
        <taxon>eudicotyledons</taxon>
        <taxon>Gunneridae</taxon>
        <taxon>Pentapetalae</taxon>
        <taxon>asterids</taxon>
        <taxon>lamiids</taxon>
        <taxon>Gentianales</taxon>
        <taxon>Rubiaceae</taxon>
        <taxon>Rubioideae</taxon>
        <taxon>Spermacoceae</taxon>
        <taxon>Hedyotis-Oldenlandia complex</taxon>
        <taxon>Oldenlandia</taxon>
    </lineage>
</organism>
<feature type="region of interest" description="Disordered" evidence="7">
    <location>
        <begin position="22"/>
        <end position="80"/>
    </location>
</feature>
<evidence type="ECO:0000313" key="10">
    <source>
        <dbReference type="Proteomes" id="UP001161247"/>
    </source>
</evidence>
<gene>
    <name evidence="9" type="ORF">OLC1_LOCUS6104</name>
</gene>
<dbReference type="InterPro" id="IPR015300">
    <property type="entry name" value="DNA-bd_pseudobarrel_sf"/>
</dbReference>
<feature type="compositionally biased region" description="Basic and acidic residues" evidence="7">
    <location>
        <begin position="64"/>
        <end position="80"/>
    </location>
</feature>
<dbReference type="InterPro" id="IPR003340">
    <property type="entry name" value="B3_DNA-bd"/>
</dbReference>
<evidence type="ECO:0000256" key="1">
    <source>
        <dbReference type="ARBA" id="ARBA00004123"/>
    </source>
</evidence>
<evidence type="ECO:0000256" key="3">
    <source>
        <dbReference type="ARBA" id="ARBA00023015"/>
    </source>
</evidence>
<dbReference type="CDD" id="cd10017">
    <property type="entry name" value="B3_DNA"/>
    <property type="match status" value="1"/>
</dbReference>
<keyword evidence="3" id="KW-0805">Transcription regulation</keyword>
<dbReference type="Pfam" id="PF02362">
    <property type="entry name" value="B3"/>
    <property type="match status" value="1"/>
</dbReference>
<comment type="subcellular location">
    <subcellularLocation>
        <location evidence="1">Nucleus</location>
    </subcellularLocation>
</comment>
<evidence type="ECO:0000256" key="2">
    <source>
        <dbReference type="ARBA" id="ARBA00022737"/>
    </source>
</evidence>
<dbReference type="Proteomes" id="UP001161247">
    <property type="component" value="Chromosome 2"/>
</dbReference>
<keyword evidence="2" id="KW-0677">Repeat</keyword>
<dbReference type="EMBL" id="OX459119">
    <property type="protein sequence ID" value="CAI9095051.1"/>
    <property type="molecule type" value="Genomic_DNA"/>
</dbReference>
<dbReference type="SUPFAM" id="SSF101936">
    <property type="entry name" value="DNA-binding pseudobarrel domain"/>
    <property type="match status" value="1"/>
</dbReference>
<accession>A0AAV1CH48</accession>
<proteinExistence type="predicted"/>
<reference evidence="9" key="1">
    <citation type="submission" date="2023-03" db="EMBL/GenBank/DDBJ databases">
        <authorList>
            <person name="Julca I."/>
        </authorList>
    </citation>
    <scope>NUCLEOTIDE SEQUENCE</scope>
</reference>
<evidence type="ECO:0000256" key="4">
    <source>
        <dbReference type="ARBA" id="ARBA00023125"/>
    </source>
</evidence>
<dbReference type="PANTHER" id="PTHR31674">
    <property type="entry name" value="B3 DOMAIN-CONTAINING PROTEIN REM-LIKE 3-RELATED"/>
    <property type="match status" value="1"/>
</dbReference>
<name>A0AAV1CH48_OLDCO</name>
<dbReference type="PROSITE" id="PS50863">
    <property type="entry name" value="B3"/>
    <property type="match status" value="1"/>
</dbReference>
<dbReference type="GO" id="GO:0005634">
    <property type="term" value="C:nucleus"/>
    <property type="evidence" value="ECO:0007669"/>
    <property type="project" value="UniProtKB-SubCell"/>
</dbReference>
<protein>
    <submittedName>
        <fullName evidence="9">OLC1v1030908C1</fullName>
    </submittedName>
</protein>
<dbReference type="SMART" id="SM01019">
    <property type="entry name" value="B3"/>
    <property type="match status" value="1"/>
</dbReference>
<keyword evidence="4" id="KW-0238">DNA-binding</keyword>
<evidence type="ECO:0000256" key="5">
    <source>
        <dbReference type="ARBA" id="ARBA00023163"/>
    </source>
</evidence>
<dbReference type="Gene3D" id="2.40.330.10">
    <property type="entry name" value="DNA-binding pseudobarrel domain"/>
    <property type="match status" value="1"/>
</dbReference>
<feature type="domain" description="TF-B3" evidence="8">
    <location>
        <begin position="87"/>
        <end position="183"/>
    </location>
</feature>
<dbReference type="PANTHER" id="PTHR31674:SF62">
    <property type="entry name" value="B3 DOMAIN-CONTAINING PROTEIN REM14-RELATED"/>
    <property type="match status" value="1"/>
</dbReference>
<dbReference type="InterPro" id="IPR039218">
    <property type="entry name" value="REM_fam"/>
</dbReference>
<keyword evidence="5" id="KW-0804">Transcription</keyword>
<keyword evidence="6" id="KW-0539">Nucleus</keyword>
<dbReference type="GO" id="GO:0003677">
    <property type="term" value="F:DNA binding"/>
    <property type="evidence" value="ECO:0007669"/>
    <property type="project" value="UniProtKB-KW"/>
</dbReference>
<sequence>MGRFCKGAQIEAWRLFAISFGGDESDDDKRHKTKNKRREAASFHKSNSPHFRKTRNSSGTDQAVKTREMRTEDATKNDGRFDSRAKNPYFIVKVKSHHRSFMVIPRQFAKKTKLDEVHDVVLRHEEDKKAWPAKIVARTYGRIDLADGWSKFCKNYEVKVGETWRFTLYKRGGNFIINFGIVKPISN</sequence>
<evidence type="ECO:0000256" key="7">
    <source>
        <dbReference type="SAM" id="MobiDB-lite"/>
    </source>
</evidence>
<evidence type="ECO:0000259" key="8">
    <source>
        <dbReference type="PROSITE" id="PS50863"/>
    </source>
</evidence>
<evidence type="ECO:0000313" key="9">
    <source>
        <dbReference type="EMBL" id="CAI9095051.1"/>
    </source>
</evidence>
<evidence type="ECO:0000256" key="6">
    <source>
        <dbReference type="ARBA" id="ARBA00023242"/>
    </source>
</evidence>